<evidence type="ECO:0000259" key="1">
    <source>
        <dbReference type="Pfam" id="PF01702"/>
    </source>
</evidence>
<proteinExistence type="predicted"/>
<comment type="caution">
    <text evidence="2">The sequence shown here is derived from an EMBL/GenBank/DDBJ whole genome shotgun (WGS) entry which is preliminary data.</text>
</comment>
<dbReference type="Gene3D" id="3.20.20.105">
    <property type="entry name" value="Queuine tRNA-ribosyltransferase-like"/>
    <property type="match status" value="1"/>
</dbReference>
<dbReference type="Pfam" id="PF01702">
    <property type="entry name" value="TGT"/>
    <property type="match status" value="1"/>
</dbReference>
<accession>X0UVT2</accession>
<name>X0UVT2_9ZZZZ</name>
<dbReference type="InterPro" id="IPR036511">
    <property type="entry name" value="TGT-like_sf"/>
</dbReference>
<evidence type="ECO:0000313" key="2">
    <source>
        <dbReference type="EMBL" id="GAG09860.1"/>
    </source>
</evidence>
<gene>
    <name evidence="2" type="ORF">S01H1_42829</name>
</gene>
<dbReference type="AlphaFoldDB" id="X0UVT2"/>
<dbReference type="EMBL" id="BARS01027253">
    <property type="protein sequence ID" value="GAG09860.1"/>
    <property type="molecule type" value="Genomic_DNA"/>
</dbReference>
<reference evidence="2" key="1">
    <citation type="journal article" date="2014" name="Front. Microbiol.">
        <title>High frequency of phylogenetically diverse reductive dehalogenase-homologous genes in deep subseafloor sedimentary metagenomes.</title>
        <authorList>
            <person name="Kawai M."/>
            <person name="Futagami T."/>
            <person name="Toyoda A."/>
            <person name="Takaki Y."/>
            <person name="Nishi S."/>
            <person name="Hori S."/>
            <person name="Arai W."/>
            <person name="Tsubouchi T."/>
            <person name="Morono Y."/>
            <person name="Uchiyama I."/>
            <person name="Ito T."/>
            <person name="Fujiyama A."/>
            <person name="Inagaki F."/>
            <person name="Takami H."/>
        </authorList>
    </citation>
    <scope>NUCLEOTIDE SEQUENCE</scope>
    <source>
        <strain evidence="2">Expedition CK06-06</strain>
    </source>
</reference>
<dbReference type="SUPFAM" id="SSF51713">
    <property type="entry name" value="tRNA-guanine transglycosylase"/>
    <property type="match status" value="1"/>
</dbReference>
<sequence length="61" mass="6693">HYSQAGEMLAATLVTIHNLAFFAQFMTAVREAVEQGRLDELAGQWLTAMYGQSRPGKNPPA</sequence>
<dbReference type="InterPro" id="IPR002616">
    <property type="entry name" value="tRNA_ribo_trans-like"/>
</dbReference>
<feature type="domain" description="tRNA-guanine(15) transglycosylase-like" evidence="1">
    <location>
        <begin position="1"/>
        <end position="49"/>
    </location>
</feature>
<feature type="non-terminal residue" evidence="2">
    <location>
        <position position="1"/>
    </location>
</feature>
<protein>
    <recommendedName>
        <fullName evidence="1">tRNA-guanine(15) transglycosylase-like domain-containing protein</fullName>
    </recommendedName>
</protein>
<dbReference type="GO" id="GO:0006400">
    <property type="term" value="P:tRNA modification"/>
    <property type="evidence" value="ECO:0007669"/>
    <property type="project" value="InterPro"/>
</dbReference>
<organism evidence="2">
    <name type="scientific">marine sediment metagenome</name>
    <dbReference type="NCBI Taxonomy" id="412755"/>
    <lineage>
        <taxon>unclassified sequences</taxon>
        <taxon>metagenomes</taxon>
        <taxon>ecological metagenomes</taxon>
    </lineage>
</organism>